<organism evidence="5 6">
    <name type="scientific">Nonomuraea insulae</name>
    <dbReference type="NCBI Taxonomy" id="1616787"/>
    <lineage>
        <taxon>Bacteria</taxon>
        <taxon>Bacillati</taxon>
        <taxon>Actinomycetota</taxon>
        <taxon>Actinomycetes</taxon>
        <taxon>Streptosporangiales</taxon>
        <taxon>Streptosporangiaceae</taxon>
        <taxon>Nonomuraea</taxon>
    </lineage>
</organism>
<dbReference type="SUPFAM" id="SSF46785">
    <property type="entry name" value="Winged helix' DNA-binding domain"/>
    <property type="match status" value="1"/>
</dbReference>
<dbReference type="SMART" id="SM00895">
    <property type="entry name" value="FCD"/>
    <property type="match status" value="1"/>
</dbReference>
<evidence type="ECO:0000256" key="2">
    <source>
        <dbReference type="ARBA" id="ARBA00023125"/>
    </source>
</evidence>
<evidence type="ECO:0000256" key="1">
    <source>
        <dbReference type="ARBA" id="ARBA00023015"/>
    </source>
</evidence>
<evidence type="ECO:0000259" key="4">
    <source>
        <dbReference type="PROSITE" id="PS50949"/>
    </source>
</evidence>
<dbReference type="PROSITE" id="PS50949">
    <property type="entry name" value="HTH_GNTR"/>
    <property type="match status" value="1"/>
</dbReference>
<dbReference type="Pfam" id="PF07729">
    <property type="entry name" value="FCD"/>
    <property type="match status" value="1"/>
</dbReference>
<dbReference type="Gene3D" id="1.20.120.530">
    <property type="entry name" value="GntR ligand-binding domain-like"/>
    <property type="match status" value="1"/>
</dbReference>
<name>A0ABW1CPK1_9ACTN</name>
<accession>A0ABW1CPK1</accession>
<dbReference type="InterPro" id="IPR036390">
    <property type="entry name" value="WH_DNA-bd_sf"/>
</dbReference>
<dbReference type="EMBL" id="JBHSPA010000031">
    <property type="protein sequence ID" value="MFC5827674.1"/>
    <property type="molecule type" value="Genomic_DNA"/>
</dbReference>
<keyword evidence="2" id="KW-0238">DNA-binding</keyword>
<evidence type="ECO:0000313" key="5">
    <source>
        <dbReference type="EMBL" id="MFC5827674.1"/>
    </source>
</evidence>
<dbReference type="InterPro" id="IPR000524">
    <property type="entry name" value="Tscrpt_reg_HTH_GntR"/>
</dbReference>
<dbReference type="PANTHER" id="PTHR43537">
    <property type="entry name" value="TRANSCRIPTIONAL REGULATOR, GNTR FAMILY"/>
    <property type="match status" value="1"/>
</dbReference>
<reference evidence="6" key="1">
    <citation type="journal article" date="2019" name="Int. J. Syst. Evol. Microbiol.">
        <title>The Global Catalogue of Microorganisms (GCM) 10K type strain sequencing project: providing services to taxonomists for standard genome sequencing and annotation.</title>
        <authorList>
            <consortium name="The Broad Institute Genomics Platform"/>
            <consortium name="The Broad Institute Genome Sequencing Center for Infectious Disease"/>
            <person name="Wu L."/>
            <person name="Ma J."/>
        </authorList>
    </citation>
    <scope>NUCLEOTIDE SEQUENCE [LARGE SCALE GENOMIC DNA]</scope>
    <source>
        <strain evidence="6">CCUG 53903</strain>
    </source>
</reference>
<evidence type="ECO:0000313" key="6">
    <source>
        <dbReference type="Proteomes" id="UP001596058"/>
    </source>
</evidence>
<feature type="domain" description="HTH gntR-type" evidence="4">
    <location>
        <begin position="16"/>
        <end position="83"/>
    </location>
</feature>
<dbReference type="Proteomes" id="UP001596058">
    <property type="component" value="Unassembled WGS sequence"/>
</dbReference>
<dbReference type="InterPro" id="IPR011711">
    <property type="entry name" value="GntR_C"/>
</dbReference>
<dbReference type="CDD" id="cd07377">
    <property type="entry name" value="WHTH_GntR"/>
    <property type="match status" value="1"/>
</dbReference>
<comment type="caution">
    <text evidence="5">The sequence shown here is derived from an EMBL/GenBank/DDBJ whole genome shotgun (WGS) entry which is preliminary data.</text>
</comment>
<evidence type="ECO:0000256" key="3">
    <source>
        <dbReference type="ARBA" id="ARBA00023163"/>
    </source>
</evidence>
<proteinExistence type="predicted"/>
<dbReference type="InterPro" id="IPR008920">
    <property type="entry name" value="TF_FadR/GntR_C"/>
</dbReference>
<dbReference type="SUPFAM" id="SSF48008">
    <property type="entry name" value="GntR ligand-binding domain-like"/>
    <property type="match status" value="1"/>
</dbReference>
<dbReference type="PANTHER" id="PTHR43537:SF5">
    <property type="entry name" value="UXU OPERON TRANSCRIPTIONAL REGULATOR"/>
    <property type="match status" value="1"/>
</dbReference>
<dbReference type="Gene3D" id="1.10.10.10">
    <property type="entry name" value="Winged helix-like DNA-binding domain superfamily/Winged helix DNA-binding domain"/>
    <property type="match status" value="1"/>
</dbReference>
<sequence length="230" mass="24901">MTVPARPSGRSSLVVDSIADQLYRILSERITTGVFEPGSRLDPQAVAEEFGVSRTPVRDALAHLEHDQLIETRPRSGTFVARPGVTDVREVCQLRKGIEWVATGIAATLMSDAQIADLRAEAVEALAAIDKGDYDPFFASDMRIHREIVAATGNSRLIKARGSVEPFVAWLRVLGATGPHRTKGSSHRHLEILDAMAARDVGAAQQAAAVHLDEVEEWTVADMESNAIAT</sequence>
<keyword evidence="6" id="KW-1185">Reference proteome</keyword>
<dbReference type="SMART" id="SM00345">
    <property type="entry name" value="HTH_GNTR"/>
    <property type="match status" value="1"/>
</dbReference>
<dbReference type="RefSeq" id="WP_379517176.1">
    <property type="nucleotide sequence ID" value="NZ_JBHSPA010000031.1"/>
</dbReference>
<protein>
    <submittedName>
        <fullName evidence="5">GntR family transcriptional regulator</fullName>
    </submittedName>
</protein>
<keyword evidence="1" id="KW-0805">Transcription regulation</keyword>
<keyword evidence="3" id="KW-0804">Transcription</keyword>
<gene>
    <name evidence="5" type="ORF">ACFPZ3_27765</name>
</gene>
<dbReference type="InterPro" id="IPR036388">
    <property type="entry name" value="WH-like_DNA-bd_sf"/>
</dbReference>
<dbReference type="Pfam" id="PF00392">
    <property type="entry name" value="GntR"/>
    <property type="match status" value="1"/>
</dbReference>